<feature type="region of interest" description="Disordered" evidence="1">
    <location>
        <begin position="1"/>
        <end position="32"/>
    </location>
</feature>
<sequence>MYCRPGSGIPMKRRRQLRISPRADPLRRSRTRPTMLTLAMTSLADSTMLLSSPAVLLSCASPSRALHAAIPCLSAVPSGGAGGRSIMSSNGHKAGWWEAGFPGPAKGAY</sequence>
<accession>A0A5B7CSS6</accession>
<organism evidence="2 3">
    <name type="scientific">Portunus trituberculatus</name>
    <name type="common">Swimming crab</name>
    <name type="synonym">Neptunus trituberculatus</name>
    <dbReference type="NCBI Taxonomy" id="210409"/>
    <lineage>
        <taxon>Eukaryota</taxon>
        <taxon>Metazoa</taxon>
        <taxon>Ecdysozoa</taxon>
        <taxon>Arthropoda</taxon>
        <taxon>Crustacea</taxon>
        <taxon>Multicrustacea</taxon>
        <taxon>Malacostraca</taxon>
        <taxon>Eumalacostraca</taxon>
        <taxon>Eucarida</taxon>
        <taxon>Decapoda</taxon>
        <taxon>Pleocyemata</taxon>
        <taxon>Brachyura</taxon>
        <taxon>Eubrachyura</taxon>
        <taxon>Portunoidea</taxon>
        <taxon>Portunidae</taxon>
        <taxon>Portuninae</taxon>
        <taxon>Portunus</taxon>
    </lineage>
</organism>
<dbReference type="AlphaFoldDB" id="A0A5B7CSS6"/>
<dbReference type="EMBL" id="VSRR010000209">
    <property type="protein sequence ID" value="MPC12295.1"/>
    <property type="molecule type" value="Genomic_DNA"/>
</dbReference>
<dbReference type="Proteomes" id="UP000324222">
    <property type="component" value="Unassembled WGS sequence"/>
</dbReference>
<keyword evidence="3" id="KW-1185">Reference proteome</keyword>
<name>A0A5B7CSS6_PORTR</name>
<evidence type="ECO:0000256" key="1">
    <source>
        <dbReference type="SAM" id="MobiDB-lite"/>
    </source>
</evidence>
<comment type="caution">
    <text evidence="2">The sequence shown here is derived from an EMBL/GenBank/DDBJ whole genome shotgun (WGS) entry which is preliminary data.</text>
</comment>
<evidence type="ECO:0000313" key="2">
    <source>
        <dbReference type="EMBL" id="MPC12295.1"/>
    </source>
</evidence>
<gene>
    <name evidence="2" type="ORF">E2C01_004979</name>
</gene>
<reference evidence="2 3" key="1">
    <citation type="submission" date="2019-05" db="EMBL/GenBank/DDBJ databases">
        <title>Another draft genome of Portunus trituberculatus and its Hox gene families provides insights of decapod evolution.</title>
        <authorList>
            <person name="Jeong J.-H."/>
            <person name="Song I."/>
            <person name="Kim S."/>
            <person name="Choi T."/>
            <person name="Kim D."/>
            <person name="Ryu S."/>
            <person name="Kim W."/>
        </authorList>
    </citation>
    <scope>NUCLEOTIDE SEQUENCE [LARGE SCALE GENOMIC DNA]</scope>
    <source>
        <tissue evidence="2">Muscle</tissue>
    </source>
</reference>
<protein>
    <submittedName>
        <fullName evidence="2">Uncharacterized protein</fullName>
    </submittedName>
</protein>
<proteinExistence type="predicted"/>
<evidence type="ECO:0000313" key="3">
    <source>
        <dbReference type="Proteomes" id="UP000324222"/>
    </source>
</evidence>